<dbReference type="PANTHER" id="PTHR24353">
    <property type="entry name" value="CYCLIC NUCLEOTIDE-DEPENDENT PROTEIN KINASE"/>
    <property type="match status" value="1"/>
</dbReference>
<evidence type="ECO:0000313" key="10">
    <source>
        <dbReference type="EMBL" id="KAK2197891.1"/>
    </source>
</evidence>
<evidence type="ECO:0000256" key="2">
    <source>
        <dbReference type="ARBA" id="ARBA00022679"/>
    </source>
</evidence>
<dbReference type="EMBL" id="JALLKP010000001">
    <property type="protein sequence ID" value="KAK2197891.1"/>
    <property type="molecule type" value="Genomic_DNA"/>
</dbReference>
<dbReference type="PROSITE" id="PS51285">
    <property type="entry name" value="AGC_KINASE_CTER"/>
    <property type="match status" value="1"/>
</dbReference>
<dbReference type="GeneID" id="94335192"/>
<keyword evidence="3 6" id="KW-0547">Nucleotide-binding</keyword>
<dbReference type="InterPro" id="IPR000719">
    <property type="entry name" value="Prot_kinase_dom"/>
</dbReference>
<evidence type="ECO:0000313" key="11">
    <source>
        <dbReference type="Proteomes" id="UP001214638"/>
    </source>
</evidence>
<sequence>MKCVGRNKVRAAKKIDTADISQIKLTSNLDFVVDEKHDLAVESTKRNESLLGNGMKSSTDTERLRDWLRNSGKVIKKFFQSTSALFTCDRTDNQCFLPKNVSNDLPLFNSISLAPNLSTSMFDIGHTVGTGSYATVCLAKYKNENYPPMALKVLHKYKIIEEQQVDHVKNERCILQTLNHPFIVGFIDSFQDAINVYLVLEYCCGGEMFSYIRRFGKFNIDVATFYIAQVVLAIGYLHSQGVVFRDLKPENILLDIKGHIRLVDFGFAKIVWDKTYTLCGTHEYLAPEVFLRNGHSHEADWWSVGILIYEFLTGEPPFRASDPFDAYNLALENRIKFPKDFNNSTKDFIKGLLTVNPNRRLGGKNGGNVFEHPFFKGLDWKQMLSKQLVAPLIPKVKDEYDTGNYYNYPDVWESYTVSINSLQQQRYFSDF</sequence>
<keyword evidence="7" id="KW-1133">Transmembrane helix</keyword>
<name>A0AAD9UQC5_9APIC</name>
<evidence type="ECO:0000259" key="8">
    <source>
        <dbReference type="PROSITE" id="PS50011"/>
    </source>
</evidence>
<dbReference type="InterPro" id="IPR000961">
    <property type="entry name" value="AGC-kinase_C"/>
</dbReference>
<dbReference type="Pfam" id="PF00069">
    <property type="entry name" value="Pkinase"/>
    <property type="match status" value="1"/>
</dbReference>
<keyword evidence="7" id="KW-0812">Transmembrane</keyword>
<evidence type="ECO:0000256" key="4">
    <source>
        <dbReference type="ARBA" id="ARBA00022777"/>
    </source>
</evidence>
<dbReference type="AlphaFoldDB" id="A0AAD9UQC5"/>
<dbReference type="RefSeq" id="XP_067804733.1">
    <property type="nucleotide sequence ID" value="XM_067945942.1"/>
</dbReference>
<evidence type="ECO:0000256" key="6">
    <source>
        <dbReference type="PROSITE-ProRule" id="PRU10141"/>
    </source>
</evidence>
<keyword evidence="11" id="KW-1185">Reference proteome</keyword>
<feature type="transmembrane region" description="Helical" evidence="7">
    <location>
        <begin position="218"/>
        <end position="237"/>
    </location>
</feature>
<dbReference type="KEGG" id="bdw:94335192"/>
<dbReference type="FunFam" id="1.10.510.10:FF:000008">
    <property type="entry name" value="Non-specific serine/threonine protein kinase"/>
    <property type="match status" value="1"/>
</dbReference>
<keyword evidence="4 10" id="KW-0418">Kinase</keyword>
<dbReference type="GO" id="GO:0004691">
    <property type="term" value="F:cAMP-dependent protein kinase activity"/>
    <property type="evidence" value="ECO:0007669"/>
    <property type="project" value="TreeGrafter"/>
</dbReference>
<evidence type="ECO:0000256" key="3">
    <source>
        <dbReference type="ARBA" id="ARBA00022741"/>
    </source>
</evidence>
<keyword evidence="1" id="KW-0723">Serine/threonine-protein kinase</keyword>
<dbReference type="SMART" id="SM00220">
    <property type="entry name" value="S_TKc"/>
    <property type="match status" value="1"/>
</dbReference>
<feature type="domain" description="AGC-kinase C-terminal" evidence="9">
    <location>
        <begin position="376"/>
        <end position="431"/>
    </location>
</feature>
<dbReference type="GO" id="GO:0005524">
    <property type="term" value="F:ATP binding"/>
    <property type="evidence" value="ECO:0007669"/>
    <property type="project" value="UniProtKB-UniRule"/>
</dbReference>
<dbReference type="FunFam" id="3.30.200.20:FF:000042">
    <property type="entry name" value="Aurora kinase A"/>
    <property type="match status" value="1"/>
</dbReference>
<dbReference type="InterPro" id="IPR011009">
    <property type="entry name" value="Kinase-like_dom_sf"/>
</dbReference>
<dbReference type="GO" id="GO:0005952">
    <property type="term" value="C:cAMP-dependent protein kinase complex"/>
    <property type="evidence" value="ECO:0007669"/>
    <property type="project" value="TreeGrafter"/>
</dbReference>
<evidence type="ECO:0000259" key="9">
    <source>
        <dbReference type="PROSITE" id="PS51285"/>
    </source>
</evidence>
<dbReference type="Gene3D" id="1.10.510.10">
    <property type="entry name" value="Transferase(Phosphotransferase) domain 1"/>
    <property type="match status" value="1"/>
</dbReference>
<evidence type="ECO:0000256" key="1">
    <source>
        <dbReference type="ARBA" id="ARBA00022527"/>
    </source>
</evidence>
<organism evidence="10 11">
    <name type="scientific">Babesia duncani</name>
    <dbReference type="NCBI Taxonomy" id="323732"/>
    <lineage>
        <taxon>Eukaryota</taxon>
        <taxon>Sar</taxon>
        <taxon>Alveolata</taxon>
        <taxon>Apicomplexa</taxon>
        <taxon>Aconoidasida</taxon>
        <taxon>Piroplasmida</taxon>
        <taxon>Babesiidae</taxon>
        <taxon>Babesia</taxon>
    </lineage>
</organism>
<evidence type="ECO:0000256" key="7">
    <source>
        <dbReference type="SAM" id="Phobius"/>
    </source>
</evidence>
<reference evidence="10" key="1">
    <citation type="journal article" date="2023" name="Nat. Microbiol.">
        <title>Babesia duncani multi-omics identifies virulence factors and drug targets.</title>
        <authorList>
            <person name="Singh P."/>
            <person name="Lonardi S."/>
            <person name="Liang Q."/>
            <person name="Vydyam P."/>
            <person name="Khabirova E."/>
            <person name="Fang T."/>
            <person name="Gihaz S."/>
            <person name="Thekkiniath J."/>
            <person name="Munshi M."/>
            <person name="Abel S."/>
            <person name="Ciampossin L."/>
            <person name="Batugedara G."/>
            <person name="Gupta M."/>
            <person name="Lu X.M."/>
            <person name="Lenz T."/>
            <person name="Chakravarty S."/>
            <person name="Cornillot E."/>
            <person name="Hu Y."/>
            <person name="Ma W."/>
            <person name="Gonzalez L.M."/>
            <person name="Sanchez S."/>
            <person name="Estrada K."/>
            <person name="Sanchez-Flores A."/>
            <person name="Montero E."/>
            <person name="Harb O.S."/>
            <person name="Le Roch K.G."/>
            <person name="Mamoun C.B."/>
        </authorList>
    </citation>
    <scope>NUCLEOTIDE SEQUENCE</scope>
    <source>
        <strain evidence="10">WA1</strain>
    </source>
</reference>
<keyword evidence="7" id="KW-0472">Membrane</keyword>
<feature type="binding site" evidence="6">
    <location>
        <position position="152"/>
    </location>
    <ligand>
        <name>ATP</name>
        <dbReference type="ChEBI" id="CHEBI:30616"/>
    </ligand>
</feature>
<dbReference type="Proteomes" id="UP001214638">
    <property type="component" value="Unassembled WGS sequence"/>
</dbReference>
<dbReference type="InterPro" id="IPR017441">
    <property type="entry name" value="Protein_kinase_ATP_BS"/>
</dbReference>
<dbReference type="Gene3D" id="3.30.200.20">
    <property type="entry name" value="Phosphorylase Kinase, domain 1"/>
    <property type="match status" value="1"/>
</dbReference>
<dbReference type="PROSITE" id="PS50011">
    <property type="entry name" value="PROTEIN_KINASE_DOM"/>
    <property type="match status" value="1"/>
</dbReference>
<dbReference type="PROSITE" id="PS00107">
    <property type="entry name" value="PROTEIN_KINASE_ATP"/>
    <property type="match status" value="1"/>
</dbReference>
<comment type="caution">
    <text evidence="10">The sequence shown here is derived from an EMBL/GenBank/DDBJ whole genome shotgun (WGS) entry which is preliminary data.</text>
</comment>
<gene>
    <name evidence="10" type="ORF">BdWA1_000894</name>
</gene>
<feature type="domain" description="Protein kinase" evidence="8">
    <location>
        <begin position="122"/>
        <end position="375"/>
    </location>
</feature>
<protein>
    <submittedName>
        <fullName evidence="10">Bifunctional Protein kinase-like domain superfamily/Protein kinase domain/AGC-kinase</fullName>
    </submittedName>
</protein>
<proteinExistence type="predicted"/>
<accession>A0AAD9UQC5</accession>
<keyword evidence="2" id="KW-0808">Transferase</keyword>
<dbReference type="SUPFAM" id="SSF56112">
    <property type="entry name" value="Protein kinase-like (PK-like)"/>
    <property type="match status" value="1"/>
</dbReference>
<evidence type="ECO:0000256" key="5">
    <source>
        <dbReference type="ARBA" id="ARBA00022840"/>
    </source>
</evidence>
<keyword evidence="5 6" id="KW-0067">ATP-binding</keyword>
<dbReference type="PANTHER" id="PTHR24353:SF37">
    <property type="entry name" value="CAMP-DEPENDENT PROTEIN KINASE CATALYTIC SUBUNIT PRKX"/>
    <property type="match status" value="1"/>
</dbReference>